<gene>
    <name evidence="1" type="ORF">ThesuDRAFT_01738</name>
</gene>
<dbReference type="Proteomes" id="UP000005710">
    <property type="component" value="Unassembled WGS sequence"/>
</dbReference>
<dbReference type="HOGENOM" id="CLU_839211_0_0_9"/>
<reference evidence="1" key="2">
    <citation type="submission" date="2012-10" db="EMBL/GenBank/DDBJ databases">
        <title>Improved high-quality draft of Thermaerobacter subterraneus C21, DSM 13965.</title>
        <authorList>
            <consortium name="DOE Joint Genome Institute"/>
            <person name="Eisen J."/>
            <person name="Huntemann M."/>
            <person name="Wei C.-L."/>
            <person name="Han J."/>
            <person name="Detter J.C."/>
            <person name="Han C."/>
            <person name="Tapia R."/>
            <person name="Chen A."/>
            <person name="Kyrpides N."/>
            <person name="Mavromatis K."/>
            <person name="Markowitz V."/>
            <person name="Szeto E."/>
            <person name="Ivanova N."/>
            <person name="Mikhailova N."/>
            <person name="Ovchinnikova G."/>
            <person name="Pagani I."/>
            <person name="Pati A."/>
            <person name="Goodwin L."/>
            <person name="Nordberg H.P."/>
            <person name="Cantor M.N."/>
            <person name="Hua S.X."/>
            <person name="Woyke T."/>
            <person name="Eisen J."/>
            <person name="Klenk H.-P."/>
        </authorList>
    </citation>
    <scope>NUCLEOTIDE SEQUENCE [LARGE SCALE GENOMIC DNA]</scope>
    <source>
        <strain evidence="1">DSM 13965</strain>
    </source>
</reference>
<keyword evidence="2" id="KW-1185">Reference proteome</keyword>
<sequence>MGKTGGRAGHRRGPVPRALAWAVLAGGLALAWVGMQRQAPPVAATAEAVAATGALLEAWRAGEAAAAGAWVAPAAAGPGGAWLAGLSAGLEGGVPAPAAEPEGLPPAGSSAGEGTAGFLQVPVTHYTLGAARPDALGRVHVAAAVDVAGPADGGAEGYAARLVQDFFWRRLLEGPRLVGAPARVVLEVAVAGDRLVWRRDGGAWQPGLGLADLPSRAAPPGGPPGVEVEVSREGFGPLALAGERGVLLVTRGPRPLVALWRWSLDDPAEEPGRDVLVLDVLYHARGLGWQAGAAGRRATLMVEAEDGSRLPVVYDLEAGRPADIASPGGGE</sequence>
<comment type="caution">
    <text evidence="1">The sequence shown here is derived from an EMBL/GenBank/DDBJ whole genome shotgun (WGS) entry which is preliminary data.</text>
</comment>
<dbReference type="STRING" id="867903.ThesuDRAFT_01738"/>
<reference evidence="1" key="1">
    <citation type="submission" date="2010-10" db="EMBL/GenBank/DDBJ databases">
        <authorList>
            <consortium name="US DOE Joint Genome Institute (JGI-PGF)"/>
            <person name="Lucas S."/>
            <person name="Copeland A."/>
            <person name="Lapidus A."/>
            <person name="Bruce D."/>
            <person name="Goodwin L."/>
            <person name="Pitluck S."/>
            <person name="Kyrpides N."/>
            <person name="Mavromatis K."/>
            <person name="Detter J.C."/>
            <person name="Han C."/>
            <person name="Land M."/>
            <person name="Hauser L."/>
            <person name="Markowitz V."/>
            <person name="Cheng J.-F."/>
            <person name="Hugenholtz P."/>
            <person name="Woyke T."/>
            <person name="Wu D."/>
            <person name="Pukall R."/>
            <person name="Wahrenburg C."/>
            <person name="Brambilla E."/>
            <person name="Klenk H.-P."/>
            <person name="Eisen J.A."/>
        </authorList>
    </citation>
    <scope>NUCLEOTIDE SEQUENCE [LARGE SCALE GENOMIC DNA]</scope>
    <source>
        <strain evidence="1">DSM 13965</strain>
    </source>
</reference>
<evidence type="ECO:0000313" key="1">
    <source>
        <dbReference type="EMBL" id="EKP94014.1"/>
    </source>
</evidence>
<dbReference type="OrthoDB" id="2083766at2"/>
<dbReference type="AlphaFoldDB" id="K6PZL4"/>
<protein>
    <submittedName>
        <fullName evidence="1">Uncharacterized protein</fullName>
    </submittedName>
</protein>
<proteinExistence type="predicted"/>
<name>K6PZL4_9FIRM</name>
<evidence type="ECO:0000313" key="2">
    <source>
        <dbReference type="Proteomes" id="UP000005710"/>
    </source>
</evidence>
<accession>K6PZL4</accession>
<organism evidence="1 2">
    <name type="scientific">Thermaerobacter subterraneus DSM 13965</name>
    <dbReference type="NCBI Taxonomy" id="867903"/>
    <lineage>
        <taxon>Bacteria</taxon>
        <taxon>Bacillati</taxon>
        <taxon>Bacillota</taxon>
        <taxon>Clostridia</taxon>
        <taxon>Eubacteriales</taxon>
        <taxon>Clostridiales Family XVII. Incertae Sedis</taxon>
        <taxon>Thermaerobacter</taxon>
    </lineage>
</organism>
<dbReference type="RefSeq" id="WP_006904012.1">
    <property type="nucleotide sequence ID" value="NZ_JH976535.1"/>
</dbReference>
<dbReference type="EMBL" id="AENY02000003">
    <property type="protein sequence ID" value="EKP94014.1"/>
    <property type="molecule type" value="Genomic_DNA"/>
</dbReference>